<gene>
    <name evidence="9" type="ORF">ABUE31_16795</name>
</gene>
<name>A0ABV3R2U6_9HYPH</name>
<keyword evidence="3 6" id="KW-0479">Metal-binding</keyword>
<evidence type="ECO:0000313" key="10">
    <source>
        <dbReference type="Proteomes" id="UP001556196"/>
    </source>
</evidence>
<feature type="domain" description="Alcohol dehydrogenase-like C-terminal" evidence="7">
    <location>
        <begin position="183"/>
        <end position="308"/>
    </location>
</feature>
<dbReference type="RefSeq" id="WP_367724829.1">
    <property type="nucleotide sequence ID" value="NZ_JBFOCI010000005.1"/>
</dbReference>
<keyword evidence="10" id="KW-1185">Reference proteome</keyword>
<dbReference type="InterPro" id="IPR013149">
    <property type="entry name" value="ADH-like_C"/>
</dbReference>
<keyword evidence="4 6" id="KW-0862">Zinc</keyword>
<evidence type="ECO:0000256" key="3">
    <source>
        <dbReference type="ARBA" id="ARBA00022723"/>
    </source>
</evidence>
<evidence type="ECO:0000259" key="7">
    <source>
        <dbReference type="Pfam" id="PF00107"/>
    </source>
</evidence>
<evidence type="ECO:0000256" key="5">
    <source>
        <dbReference type="ARBA" id="ARBA00023002"/>
    </source>
</evidence>
<comment type="similarity">
    <text evidence="2 6">Belongs to the zinc-containing alcohol dehydrogenase family.</text>
</comment>
<proteinExistence type="inferred from homology"/>
<accession>A0ABV3R2U6</accession>
<evidence type="ECO:0000256" key="6">
    <source>
        <dbReference type="RuleBase" id="RU361277"/>
    </source>
</evidence>
<reference evidence="9 10" key="1">
    <citation type="submission" date="2024-06" db="EMBL/GenBank/DDBJ databases">
        <authorList>
            <person name="Tuo L."/>
        </authorList>
    </citation>
    <scope>NUCLEOTIDE SEQUENCE [LARGE SCALE GENOMIC DNA]</scope>
    <source>
        <strain evidence="9 10">ZMM04-5</strain>
    </source>
</reference>
<dbReference type="InterPro" id="IPR002328">
    <property type="entry name" value="ADH_Zn_CS"/>
</dbReference>
<sequence length="349" mass="36187">MTGAALAATLFAPEDLRLVACDPGPLAPGMVRVRFGAGGICGSDLHYFRHARTGDFVVRSPLILGHEVAGDIVEIAGEAPGLSVGDRVAVNPSRWCGHCVYCRADRPNLCENIYFMGSASKTPHMQGGFADHFDAIPAQCVKVPAATPYAAAALAEPLAVCLHAVTRAGDIRDRNAVVFGAGPIGLLTMLAAKLKGCAAVTMVDIAPAPLAFAGELGADRVVNVGDGSDELADAAAERLFDVAFEVTGSPAGLASAISAVRRGGVLVQVGNLPGGQFPAPANAVMAKELDFRGSFRFGREFYDAVSLIVDGAVDVTRLVTAQFPLSSAEAAFRLALDRSKSVKVVLSRD</sequence>
<evidence type="ECO:0000256" key="1">
    <source>
        <dbReference type="ARBA" id="ARBA00001947"/>
    </source>
</evidence>
<feature type="domain" description="Alcohol dehydrogenase-like N-terminal" evidence="8">
    <location>
        <begin position="28"/>
        <end position="144"/>
    </location>
</feature>
<dbReference type="PROSITE" id="PS00059">
    <property type="entry name" value="ADH_ZINC"/>
    <property type="match status" value="1"/>
</dbReference>
<dbReference type="SUPFAM" id="SSF51735">
    <property type="entry name" value="NAD(P)-binding Rossmann-fold domains"/>
    <property type="match status" value="1"/>
</dbReference>
<evidence type="ECO:0000256" key="2">
    <source>
        <dbReference type="ARBA" id="ARBA00008072"/>
    </source>
</evidence>
<dbReference type="PANTHER" id="PTHR43161:SF9">
    <property type="entry name" value="SORBITOL DEHYDROGENASE"/>
    <property type="match status" value="1"/>
</dbReference>
<protein>
    <submittedName>
        <fullName evidence="9">L-idonate 5-dehydrogenase</fullName>
    </submittedName>
</protein>
<comment type="caution">
    <text evidence="9">The sequence shown here is derived from an EMBL/GenBank/DDBJ whole genome shotgun (WGS) entry which is preliminary data.</text>
</comment>
<dbReference type="InterPro" id="IPR011032">
    <property type="entry name" value="GroES-like_sf"/>
</dbReference>
<dbReference type="Gene3D" id="3.40.50.720">
    <property type="entry name" value="NAD(P)-binding Rossmann-like Domain"/>
    <property type="match status" value="1"/>
</dbReference>
<dbReference type="InterPro" id="IPR036291">
    <property type="entry name" value="NAD(P)-bd_dom_sf"/>
</dbReference>
<dbReference type="SUPFAM" id="SSF50129">
    <property type="entry name" value="GroES-like"/>
    <property type="match status" value="1"/>
</dbReference>
<dbReference type="CDD" id="cd08232">
    <property type="entry name" value="idonate-5-DH"/>
    <property type="match status" value="1"/>
</dbReference>
<keyword evidence="5" id="KW-0560">Oxidoreductase</keyword>
<dbReference type="Pfam" id="PF00107">
    <property type="entry name" value="ADH_zinc_N"/>
    <property type="match status" value="1"/>
</dbReference>
<comment type="cofactor">
    <cofactor evidence="1 6">
        <name>Zn(2+)</name>
        <dbReference type="ChEBI" id="CHEBI:29105"/>
    </cofactor>
</comment>
<dbReference type="Proteomes" id="UP001556196">
    <property type="component" value="Unassembled WGS sequence"/>
</dbReference>
<evidence type="ECO:0000259" key="8">
    <source>
        <dbReference type="Pfam" id="PF08240"/>
    </source>
</evidence>
<dbReference type="PANTHER" id="PTHR43161">
    <property type="entry name" value="SORBITOL DEHYDROGENASE"/>
    <property type="match status" value="1"/>
</dbReference>
<dbReference type="Pfam" id="PF08240">
    <property type="entry name" value="ADH_N"/>
    <property type="match status" value="1"/>
</dbReference>
<dbReference type="Gene3D" id="3.90.180.10">
    <property type="entry name" value="Medium-chain alcohol dehydrogenases, catalytic domain"/>
    <property type="match status" value="1"/>
</dbReference>
<evidence type="ECO:0000313" key="9">
    <source>
        <dbReference type="EMBL" id="MEW9807649.1"/>
    </source>
</evidence>
<dbReference type="EMBL" id="JBFOCI010000005">
    <property type="protein sequence ID" value="MEW9807649.1"/>
    <property type="molecule type" value="Genomic_DNA"/>
</dbReference>
<dbReference type="InterPro" id="IPR013154">
    <property type="entry name" value="ADH-like_N"/>
</dbReference>
<evidence type="ECO:0000256" key="4">
    <source>
        <dbReference type="ARBA" id="ARBA00022833"/>
    </source>
</evidence>
<organism evidence="9 10">
    <name type="scientific">Mesorhizobium marinum</name>
    <dbReference type="NCBI Taxonomy" id="3228790"/>
    <lineage>
        <taxon>Bacteria</taxon>
        <taxon>Pseudomonadati</taxon>
        <taxon>Pseudomonadota</taxon>
        <taxon>Alphaproteobacteria</taxon>
        <taxon>Hyphomicrobiales</taxon>
        <taxon>Phyllobacteriaceae</taxon>
        <taxon>Mesorhizobium</taxon>
    </lineage>
</organism>